<proteinExistence type="predicted"/>
<name>A0ABW4CTK5_9LACO</name>
<evidence type="ECO:0000313" key="3">
    <source>
        <dbReference type="Proteomes" id="UP001597212"/>
    </source>
</evidence>
<keyword evidence="3" id="KW-1185">Reference proteome</keyword>
<dbReference type="EMBL" id="JBHTOK010000003">
    <property type="protein sequence ID" value="MFD1439850.1"/>
    <property type="molecule type" value="Genomic_DNA"/>
</dbReference>
<reference evidence="3" key="1">
    <citation type="journal article" date="2019" name="Int. J. Syst. Evol. Microbiol.">
        <title>The Global Catalogue of Microorganisms (GCM) 10K type strain sequencing project: providing services to taxonomists for standard genome sequencing and annotation.</title>
        <authorList>
            <consortium name="The Broad Institute Genomics Platform"/>
            <consortium name="The Broad Institute Genome Sequencing Center for Infectious Disease"/>
            <person name="Wu L."/>
            <person name="Ma J."/>
        </authorList>
    </citation>
    <scope>NUCLEOTIDE SEQUENCE [LARGE SCALE GENOMIC DNA]</scope>
    <source>
        <strain evidence="3">CCM 8912</strain>
    </source>
</reference>
<dbReference type="RefSeq" id="WP_125755268.1">
    <property type="nucleotide sequence ID" value="NZ_JBHTOK010000003.1"/>
</dbReference>
<comment type="caution">
    <text evidence="2">The sequence shown here is derived from an EMBL/GenBank/DDBJ whole genome shotgun (WGS) entry which is preliminary data.</text>
</comment>
<organism evidence="2 3">
    <name type="scientific">Lacticaseibacillus hegangensis</name>
    <dbReference type="NCBI Taxonomy" id="2486010"/>
    <lineage>
        <taxon>Bacteria</taxon>
        <taxon>Bacillati</taxon>
        <taxon>Bacillota</taxon>
        <taxon>Bacilli</taxon>
        <taxon>Lactobacillales</taxon>
        <taxon>Lactobacillaceae</taxon>
        <taxon>Lacticaseibacillus</taxon>
    </lineage>
</organism>
<evidence type="ECO:0000256" key="1">
    <source>
        <dbReference type="SAM" id="MobiDB-lite"/>
    </source>
</evidence>
<dbReference type="Proteomes" id="UP001597212">
    <property type="component" value="Unassembled WGS sequence"/>
</dbReference>
<evidence type="ECO:0008006" key="4">
    <source>
        <dbReference type="Google" id="ProtNLM"/>
    </source>
</evidence>
<accession>A0ABW4CTK5</accession>
<feature type="region of interest" description="Disordered" evidence="1">
    <location>
        <begin position="491"/>
        <end position="510"/>
    </location>
</feature>
<sequence>MNESALFNAEDQARYQILQTISNAANQTLSETMLQDQFGLTKYKLNKVFDTLNADLVAVSTKTPSYLDDLEKGYWRAHHLTKVILQKLRVMYLKRSYEFTVFEYQFFFSNRTPKSKYMQEHFISNAKFYEAAAQLKTALADDFLSPHAPEDTEFATRLALFQFYFVAYNGIASPFSELDETVEALIRTLEAQLNVALLPTQATKLRFFLKIWLLRMMNGQHIEKVLPSTLELPGANGCLDGIHKILPKQFGVTPAELDYLYAFLAIWHYLPPAMETDLISAARLPKAGRMTDEFLMLVQSQHILEDPGNTDLSALRQALFGLHVQMVTFYLAPTTFIDDQQISFFANLYPGFDELILTFISQLAKRGDPVLNRTMAVNLYFSYMFTLINYVPTEALRDKVYVCVDFAQGPIYTDYISRTLSSFDNAFIVVEHQLSKHTDVYLSDFADPSLSVPQVTWANPPSPADWRELADLTVRVKQAKIQSVVPQTVSDPFALKGKDDSDAEITSQRE</sequence>
<gene>
    <name evidence="2" type="ORF">ACFQ5K_00390</name>
</gene>
<evidence type="ECO:0000313" key="2">
    <source>
        <dbReference type="EMBL" id="MFD1439850.1"/>
    </source>
</evidence>
<protein>
    <recommendedName>
        <fullName evidence="4">Mga helix-turn-helix domain-containing protein</fullName>
    </recommendedName>
</protein>